<dbReference type="Pfam" id="PF01545">
    <property type="entry name" value="Cation_efflux"/>
    <property type="match status" value="1"/>
</dbReference>
<sequence>MRDVNEHLKKEYEDWEKVQQNELTKLNSAMRHLLLNVFAYLAISIIEWILASMSHSQTLRADAFNNLSGIISTALLMIGIHIARDIDDDDIAGVVPLPKHNLRKTGNDQRVQFTRFRYETIFTLVTGIVMIAISLSVIISGITGLLSPDTRVIPQPIALVGAGIASVIMLLVWYFNKRAGRKLKNASLIASAQDSLSDAFTSLGTLISIAGAWIFKITWLDGATSILVGLFILYSGARIFIESSLNLADYFDPQAEDDFRQTIKNIHGVTAVDELKAHYNGNLVTVDVVIVVDANMNVLESYNLAEHIESIMRVKFGVIDTDVSFLPDTKTITSSTQKRLLRNRRKHRR</sequence>
<organism evidence="10 11">
    <name type="scientific">Ligilactobacillus apodemi DSM 16634 = JCM 16172</name>
    <dbReference type="NCBI Taxonomy" id="1423724"/>
    <lineage>
        <taxon>Bacteria</taxon>
        <taxon>Bacillati</taxon>
        <taxon>Bacillota</taxon>
        <taxon>Bacilli</taxon>
        <taxon>Lactobacillales</taxon>
        <taxon>Lactobacillaceae</taxon>
        <taxon>Ligilactobacillus</taxon>
    </lineage>
</organism>
<evidence type="ECO:0000256" key="3">
    <source>
        <dbReference type="ARBA" id="ARBA00022448"/>
    </source>
</evidence>
<dbReference type="PATRIC" id="fig|1423724.4.peg.604"/>
<feature type="domain" description="Cation efflux protein transmembrane" evidence="8">
    <location>
        <begin position="105"/>
        <end position="247"/>
    </location>
</feature>
<comment type="subcellular location">
    <subcellularLocation>
        <location evidence="1">Membrane</location>
        <topology evidence="1">Multi-pass membrane protein</topology>
    </subcellularLocation>
</comment>
<feature type="transmembrane region" description="Helical" evidence="7">
    <location>
        <begin position="63"/>
        <end position="83"/>
    </location>
</feature>
<evidence type="ECO:0000259" key="8">
    <source>
        <dbReference type="Pfam" id="PF01545"/>
    </source>
</evidence>
<proteinExistence type="inferred from homology"/>
<dbReference type="SUPFAM" id="SSF161111">
    <property type="entry name" value="Cation efflux protein transmembrane domain-like"/>
    <property type="match status" value="1"/>
</dbReference>
<dbReference type="OrthoDB" id="9806522at2"/>
<keyword evidence="3" id="KW-0813">Transport</keyword>
<dbReference type="Proteomes" id="UP000051324">
    <property type="component" value="Unassembled WGS sequence"/>
</dbReference>
<evidence type="ECO:0000256" key="5">
    <source>
        <dbReference type="ARBA" id="ARBA00022989"/>
    </source>
</evidence>
<keyword evidence="11" id="KW-1185">Reference proteome</keyword>
<dbReference type="PANTHER" id="PTHR43840:SF50">
    <property type="entry name" value="MANGANESE EFFLUX SYSTEM PROTEIN MNES"/>
    <property type="match status" value="1"/>
</dbReference>
<dbReference type="AlphaFoldDB" id="A0A0R1TPM9"/>
<dbReference type="Gene3D" id="3.30.70.1350">
    <property type="entry name" value="Cation efflux protein, cytoplasmic domain"/>
    <property type="match status" value="1"/>
</dbReference>
<comment type="caution">
    <text evidence="10">The sequence shown here is derived from an EMBL/GenBank/DDBJ whole genome shotgun (WGS) entry which is preliminary data.</text>
</comment>
<evidence type="ECO:0000313" key="10">
    <source>
        <dbReference type="EMBL" id="KRL83319.1"/>
    </source>
</evidence>
<feature type="transmembrane region" description="Helical" evidence="7">
    <location>
        <begin position="33"/>
        <end position="51"/>
    </location>
</feature>
<evidence type="ECO:0000256" key="6">
    <source>
        <dbReference type="ARBA" id="ARBA00023136"/>
    </source>
</evidence>
<feature type="transmembrane region" description="Helical" evidence="7">
    <location>
        <begin position="196"/>
        <end position="216"/>
    </location>
</feature>
<dbReference type="PANTHER" id="PTHR43840">
    <property type="entry name" value="MITOCHONDRIAL METAL TRANSPORTER 1-RELATED"/>
    <property type="match status" value="1"/>
</dbReference>
<keyword evidence="5 7" id="KW-1133">Transmembrane helix</keyword>
<feature type="domain" description="Cation efflux protein cytoplasmic" evidence="9">
    <location>
        <begin position="254"/>
        <end position="318"/>
    </location>
</feature>
<dbReference type="RefSeq" id="WP_025086454.1">
    <property type="nucleotide sequence ID" value="NZ_AZFT01000053.1"/>
</dbReference>
<evidence type="ECO:0000256" key="4">
    <source>
        <dbReference type="ARBA" id="ARBA00022692"/>
    </source>
</evidence>
<dbReference type="InterPro" id="IPR027469">
    <property type="entry name" value="Cation_efflux_TMD_sf"/>
</dbReference>
<dbReference type="EMBL" id="AZFT01000053">
    <property type="protein sequence ID" value="KRL83319.1"/>
    <property type="molecule type" value="Genomic_DNA"/>
</dbReference>
<dbReference type="NCBIfam" id="TIGR01297">
    <property type="entry name" value="CDF"/>
    <property type="match status" value="1"/>
</dbReference>
<feature type="transmembrane region" description="Helical" evidence="7">
    <location>
        <begin position="157"/>
        <end position="175"/>
    </location>
</feature>
<dbReference type="Pfam" id="PF16916">
    <property type="entry name" value="ZT_dimer"/>
    <property type="match status" value="1"/>
</dbReference>
<dbReference type="InterPro" id="IPR002524">
    <property type="entry name" value="Cation_efflux"/>
</dbReference>
<dbReference type="eggNOG" id="COG0053">
    <property type="taxonomic scope" value="Bacteria"/>
</dbReference>
<keyword evidence="6 7" id="KW-0472">Membrane</keyword>
<dbReference type="STRING" id="1423724.FC32_GL000568"/>
<name>A0A0R1TPM9_9LACO</name>
<dbReference type="Gene3D" id="1.20.1510.10">
    <property type="entry name" value="Cation efflux protein transmembrane domain"/>
    <property type="match status" value="1"/>
</dbReference>
<accession>A0A0R1TPM9</accession>
<dbReference type="GO" id="GO:0008324">
    <property type="term" value="F:monoatomic cation transmembrane transporter activity"/>
    <property type="evidence" value="ECO:0007669"/>
    <property type="project" value="InterPro"/>
</dbReference>
<evidence type="ECO:0000256" key="7">
    <source>
        <dbReference type="SAM" id="Phobius"/>
    </source>
</evidence>
<comment type="similarity">
    <text evidence="2">Belongs to the cation diffusion facilitator (CDF) transporter (TC 2.A.4) family.</text>
</comment>
<protein>
    <submittedName>
        <fullName evidence="10">Cobalt-zinc-cadmium resistance protein</fullName>
    </submittedName>
</protein>
<evidence type="ECO:0000313" key="11">
    <source>
        <dbReference type="Proteomes" id="UP000051324"/>
    </source>
</evidence>
<reference evidence="10 11" key="1">
    <citation type="journal article" date="2015" name="Genome Announc.">
        <title>Expanding the biotechnology potential of lactobacilli through comparative genomics of 213 strains and associated genera.</title>
        <authorList>
            <person name="Sun Z."/>
            <person name="Harris H.M."/>
            <person name="McCann A."/>
            <person name="Guo C."/>
            <person name="Argimon S."/>
            <person name="Zhang W."/>
            <person name="Yang X."/>
            <person name="Jeffery I.B."/>
            <person name="Cooney J.C."/>
            <person name="Kagawa T.F."/>
            <person name="Liu W."/>
            <person name="Song Y."/>
            <person name="Salvetti E."/>
            <person name="Wrobel A."/>
            <person name="Rasinkangas P."/>
            <person name="Parkhill J."/>
            <person name="Rea M.C."/>
            <person name="O'Sullivan O."/>
            <person name="Ritari J."/>
            <person name="Douillard F.P."/>
            <person name="Paul Ross R."/>
            <person name="Yang R."/>
            <person name="Briner A.E."/>
            <person name="Felis G.E."/>
            <person name="de Vos W.M."/>
            <person name="Barrangou R."/>
            <person name="Klaenhammer T.R."/>
            <person name="Caufield P.W."/>
            <person name="Cui Y."/>
            <person name="Zhang H."/>
            <person name="O'Toole P.W."/>
        </authorList>
    </citation>
    <scope>NUCLEOTIDE SEQUENCE [LARGE SCALE GENOMIC DNA]</scope>
    <source>
        <strain evidence="10 11">DSM 16634</strain>
    </source>
</reference>
<dbReference type="SUPFAM" id="SSF160240">
    <property type="entry name" value="Cation efflux protein cytoplasmic domain-like"/>
    <property type="match status" value="1"/>
</dbReference>
<feature type="transmembrane region" description="Helical" evidence="7">
    <location>
        <begin position="120"/>
        <end position="145"/>
    </location>
</feature>
<dbReference type="InterPro" id="IPR036837">
    <property type="entry name" value="Cation_efflux_CTD_sf"/>
</dbReference>
<evidence type="ECO:0000256" key="1">
    <source>
        <dbReference type="ARBA" id="ARBA00004141"/>
    </source>
</evidence>
<feature type="transmembrane region" description="Helical" evidence="7">
    <location>
        <begin position="222"/>
        <end position="241"/>
    </location>
</feature>
<evidence type="ECO:0000256" key="2">
    <source>
        <dbReference type="ARBA" id="ARBA00008114"/>
    </source>
</evidence>
<keyword evidence="4 7" id="KW-0812">Transmembrane</keyword>
<evidence type="ECO:0000259" key="9">
    <source>
        <dbReference type="Pfam" id="PF16916"/>
    </source>
</evidence>
<dbReference type="InterPro" id="IPR058533">
    <property type="entry name" value="Cation_efflux_TM"/>
</dbReference>
<gene>
    <name evidence="10" type="ORF">FC32_GL000568</name>
</gene>
<dbReference type="GO" id="GO:0016020">
    <property type="term" value="C:membrane"/>
    <property type="evidence" value="ECO:0007669"/>
    <property type="project" value="UniProtKB-SubCell"/>
</dbReference>
<dbReference type="InterPro" id="IPR027470">
    <property type="entry name" value="Cation_efflux_CTD"/>
</dbReference>
<dbReference type="InterPro" id="IPR050291">
    <property type="entry name" value="CDF_Transporter"/>
</dbReference>